<evidence type="ECO:0000256" key="5">
    <source>
        <dbReference type="ARBA" id="ARBA00017171"/>
    </source>
</evidence>
<evidence type="ECO:0000313" key="17">
    <source>
        <dbReference type="EMBL" id="HIW87382.1"/>
    </source>
</evidence>
<keyword evidence="11 16" id="KW-0472">Membrane</keyword>
<dbReference type="EC" id="2.7.8.8" evidence="4"/>
<dbReference type="GO" id="GO:0016020">
    <property type="term" value="C:membrane"/>
    <property type="evidence" value="ECO:0007669"/>
    <property type="project" value="InterPro"/>
</dbReference>
<dbReference type="Pfam" id="PF01066">
    <property type="entry name" value="CDP-OH_P_transf"/>
    <property type="match status" value="1"/>
</dbReference>
<feature type="transmembrane region" description="Helical" evidence="16">
    <location>
        <begin position="176"/>
        <end position="199"/>
    </location>
</feature>
<evidence type="ECO:0000256" key="12">
    <source>
        <dbReference type="ARBA" id="ARBA00023209"/>
    </source>
</evidence>
<evidence type="ECO:0000256" key="13">
    <source>
        <dbReference type="ARBA" id="ARBA00023264"/>
    </source>
</evidence>
<gene>
    <name evidence="17" type="primary">pssA</name>
    <name evidence="17" type="ORF">IAC47_03815</name>
</gene>
<dbReference type="InterPro" id="IPR000462">
    <property type="entry name" value="CDP-OH_P_trans"/>
</dbReference>
<organism evidence="17 18">
    <name type="scientific">Candidatus Onthomorpha intestinigallinarum</name>
    <dbReference type="NCBI Taxonomy" id="2840880"/>
    <lineage>
        <taxon>Bacteria</taxon>
        <taxon>Pseudomonadati</taxon>
        <taxon>Bacteroidota</taxon>
        <taxon>Bacteroidia</taxon>
        <taxon>Bacteroidales</taxon>
        <taxon>Candidatus Onthomorpha</taxon>
    </lineage>
</organism>
<keyword evidence="6" id="KW-0444">Lipid biosynthesis</keyword>
<dbReference type="GO" id="GO:0003882">
    <property type="term" value="F:CDP-diacylglycerol-serine O-phosphatidyltransferase activity"/>
    <property type="evidence" value="ECO:0007669"/>
    <property type="project" value="UniProtKB-EC"/>
</dbReference>
<dbReference type="PANTHER" id="PTHR14269">
    <property type="entry name" value="CDP-DIACYLGLYCEROL--GLYCEROL-3-PHOSPHATE 3-PHOSPHATIDYLTRANSFERASE-RELATED"/>
    <property type="match status" value="1"/>
</dbReference>
<evidence type="ECO:0000256" key="3">
    <source>
        <dbReference type="ARBA" id="ARBA00010441"/>
    </source>
</evidence>
<keyword evidence="12" id="KW-0594">Phospholipid biosynthesis</keyword>
<accession>A0A9D1RIQ7</accession>
<dbReference type="PROSITE" id="PS00379">
    <property type="entry name" value="CDP_ALCOHOL_P_TRANSF"/>
    <property type="match status" value="1"/>
</dbReference>
<dbReference type="PANTHER" id="PTHR14269:SF61">
    <property type="entry name" value="CDP-DIACYLGLYCEROL--SERINE O-PHOSPHATIDYLTRANSFERASE"/>
    <property type="match status" value="1"/>
</dbReference>
<feature type="transmembrane region" description="Helical" evidence="16">
    <location>
        <begin position="220"/>
        <end position="248"/>
    </location>
</feature>
<keyword evidence="7 15" id="KW-0808">Transferase</keyword>
<evidence type="ECO:0000256" key="16">
    <source>
        <dbReference type="SAM" id="Phobius"/>
    </source>
</evidence>
<comment type="similarity">
    <text evidence="3 15">Belongs to the CDP-alcohol phosphatidyltransferase class-I family.</text>
</comment>
<feature type="transmembrane region" description="Helical" evidence="16">
    <location>
        <begin position="43"/>
        <end position="67"/>
    </location>
</feature>
<keyword evidence="8 16" id="KW-0812">Transmembrane</keyword>
<evidence type="ECO:0000256" key="9">
    <source>
        <dbReference type="ARBA" id="ARBA00022989"/>
    </source>
</evidence>
<dbReference type="GO" id="GO:0012505">
    <property type="term" value="C:endomembrane system"/>
    <property type="evidence" value="ECO:0007669"/>
    <property type="project" value="UniProtKB-SubCell"/>
</dbReference>
<feature type="transmembrane region" description="Helical" evidence="16">
    <location>
        <begin position="79"/>
        <end position="99"/>
    </location>
</feature>
<dbReference type="InterPro" id="IPR043130">
    <property type="entry name" value="CDP-OH_PTrfase_TM_dom"/>
</dbReference>
<comment type="caution">
    <text evidence="17">The sequence shown here is derived from an EMBL/GenBank/DDBJ whole genome shotgun (WGS) entry which is preliminary data.</text>
</comment>
<evidence type="ECO:0000256" key="1">
    <source>
        <dbReference type="ARBA" id="ARBA00000287"/>
    </source>
</evidence>
<proteinExistence type="inferred from homology"/>
<evidence type="ECO:0000256" key="6">
    <source>
        <dbReference type="ARBA" id="ARBA00022516"/>
    </source>
</evidence>
<dbReference type="NCBIfam" id="TIGR00473">
    <property type="entry name" value="pssA"/>
    <property type="match status" value="1"/>
</dbReference>
<dbReference type="InterPro" id="IPR050324">
    <property type="entry name" value="CDP-alcohol_PTase-I"/>
</dbReference>
<evidence type="ECO:0000256" key="8">
    <source>
        <dbReference type="ARBA" id="ARBA00022692"/>
    </source>
</evidence>
<dbReference type="EMBL" id="DXGG01000127">
    <property type="protein sequence ID" value="HIW87382.1"/>
    <property type="molecule type" value="Genomic_DNA"/>
</dbReference>
<reference evidence="17" key="2">
    <citation type="submission" date="2021-04" db="EMBL/GenBank/DDBJ databases">
        <authorList>
            <person name="Gilroy R."/>
        </authorList>
    </citation>
    <scope>NUCLEOTIDE SEQUENCE</scope>
    <source>
        <strain evidence="17">Gambia16-930</strain>
    </source>
</reference>
<comment type="catalytic activity">
    <reaction evidence="1">
        <text>a CDP-1,2-diacyl-sn-glycerol + L-serine = a 1,2-diacyl-sn-glycero-3-phospho-L-serine + CMP + H(+)</text>
        <dbReference type="Rhea" id="RHEA:16913"/>
        <dbReference type="ChEBI" id="CHEBI:15378"/>
        <dbReference type="ChEBI" id="CHEBI:33384"/>
        <dbReference type="ChEBI" id="CHEBI:57262"/>
        <dbReference type="ChEBI" id="CHEBI:58332"/>
        <dbReference type="ChEBI" id="CHEBI:60377"/>
        <dbReference type="EC" id="2.7.8.8"/>
    </reaction>
</comment>
<evidence type="ECO:0000256" key="15">
    <source>
        <dbReference type="RuleBase" id="RU003750"/>
    </source>
</evidence>
<comment type="subcellular location">
    <subcellularLocation>
        <location evidence="2">Endomembrane system</location>
        <topology evidence="2">Multi-pass membrane protein</topology>
    </subcellularLocation>
</comment>
<feature type="transmembrane region" description="Helical" evidence="16">
    <location>
        <begin position="105"/>
        <end position="124"/>
    </location>
</feature>
<dbReference type="InterPro" id="IPR048254">
    <property type="entry name" value="CDP_ALCOHOL_P_TRANSF_CS"/>
</dbReference>
<feature type="transmembrane region" description="Helical" evidence="16">
    <location>
        <begin position="136"/>
        <end position="156"/>
    </location>
</feature>
<feature type="transmembrane region" description="Helical" evidence="16">
    <location>
        <begin position="20"/>
        <end position="37"/>
    </location>
</feature>
<evidence type="ECO:0000256" key="11">
    <source>
        <dbReference type="ARBA" id="ARBA00023136"/>
    </source>
</evidence>
<name>A0A9D1RIQ7_9BACT</name>
<evidence type="ECO:0000256" key="2">
    <source>
        <dbReference type="ARBA" id="ARBA00004127"/>
    </source>
</evidence>
<evidence type="ECO:0000313" key="18">
    <source>
        <dbReference type="Proteomes" id="UP000824267"/>
    </source>
</evidence>
<dbReference type="Gene3D" id="1.20.120.1760">
    <property type="match status" value="1"/>
</dbReference>
<evidence type="ECO:0000256" key="14">
    <source>
        <dbReference type="ARBA" id="ARBA00032361"/>
    </source>
</evidence>
<dbReference type="Proteomes" id="UP000824267">
    <property type="component" value="Unassembled WGS sequence"/>
</dbReference>
<evidence type="ECO:0000256" key="4">
    <source>
        <dbReference type="ARBA" id="ARBA00013174"/>
    </source>
</evidence>
<dbReference type="AlphaFoldDB" id="A0A9D1RIQ7"/>
<protein>
    <recommendedName>
        <fullName evidence="5">CDP-diacylglycerol--serine O-phosphatidyltransferase</fullName>
        <ecNumber evidence="4">2.7.8.8</ecNumber>
    </recommendedName>
    <alternativeName>
        <fullName evidence="14">Phosphatidylserine synthase</fullName>
    </alternativeName>
</protein>
<reference evidence="17" key="1">
    <citation type="journal article" date="2021" name="PeerJ">
        <title>Extensive microbial diversity within the chicken gut microbiome revealed by metagenomics and culture.</title>
        <authorList>
            <person name="Gilroy R."/>
            <person name="Ravi A."/>
            <person name="Getino M."/>
            <person name="Pursley I."/>
            <person name="Horton D.L."/>
            <person name="Alikhan N.F."/>
            <person name="Baker D."/>
            <person name="Gharbi K."/>
            <person name="Hall N."/>
            <person name="Watson M."/>
            <person name="Adriaenssens E.M."/>
            <person name="Foster-Nyarko E."/>
            <person name="Jarju S."/>
            <person name="Secka A."/>
            <person name="Antonio M."/>
            <person name="Oren A."/>
            <person name="Chaudhuri R.R."/>
            <person name="La Ragione R."/>
            <person name="Hildebrand F."/>
            <person name="Pallen M.J."/>
        </authorList>
    </citation>
    <scope>NUCLEOTIDE SEQUENCE</scope>
    <source>
        <strain evidence="17">Gambia16-930</strain>
    </source>
</reference>
<evidence type="ECO:0000256" key="10">
    <source>
        <dbReference type="ARBA" id="ARBA00023098"/>
    </source>
</evidence>
<sequence>MSNFEPRKLLNMIRKQIPNGVTLCNLLCGILSIYTLYNCEKGILLAPLFILLGTVFDFFDGLVARLLKVSSTIGKELDSLADIVSFGIAPSLIVVSILQSQSQNSGIITFLPLVMALMSAYRLAKFNLDERQIENFIGLPTPANALLWISLPIINYTANNNITLWGLNMELLYSNISSVLSNPMFLIIGSLVTSFLLVSEIPMFSLKFKNLKWENNKVRFVFLAISFILIFLINIFAVPFIVFLYIIISLTINIFNNHEI</sequence>
<keyword evidence="10" id="KW-0443">Lipid metabolism</keyword>
<keyword evidence="13" id="KW-1208">Phospholipid metabolism</keyword>
<keyword evidence="9 16" id="KW-1133">Transmembrane helix</keyword>
<dbReference type="GO" id="GO:0008654">
    <property type="term" value="P:phospholipid biosynthetic process"/>
    <property type="evidence" value="ECO:0007669"/>
    <property type="project" value="UniProtKB-KW"/>
</dbReference>
<dbReference type="InterPro" id="IPR004533">
    <property type="entry name" value="CDP-diaglyc--ser_O-PTrfase"/>
</dbReference>
<evidence type="ECO:0000256" key="7">
    <source>
        <dbReference type="ARBA" id="ARBA00022679"/>
    </source>
</evidence>